<evidence type="ECO:0000256" key="1">
    <source>
        <dbReference type="SAM" id="MobiDB-lite"/>
    </source>
</evidence>
<organism evidence="2 3">
    <name type="scientific">Gemmata palustris</name>
    <dbReference type="NCBI Taxonomy" id="2822762"/>
    <lineage>
        <taxon>Bacteria</taxon>
        <taxon>Pseudomonadati</taxon>
        <taxon>Planctomycetota</taxon>
        <taxon>Planctomycetia</taxon>
        <taxon>Gemmatales</taxon>
        <taxon>Gemmataceae</taxon>
        <taxon>Gemmata</taxon>
    </lineage>
</organism>
<comment type="caution">
    <text evidence="2">The sequence shown here is derived from an EMBL/GenBank/DDBJ whole genome shotgun (WGS) entry which is preliminary data.</text>
</comment>
<keyword evidence="3" id="KW-1185">Reference proteome</keyword>
<dbReference type="RefSeq" id="WP_210657217.1">
    <property type="nucleotide sequence ID" value="NZ_JAGKQQ010000001.1"/>
</dbReference>
<accession>A0ABS5BWM0</accession>
<feature type="region of interest" description="Disordered" evidence="1">
    <location>
        <begin position="89"/>
        <end position="114"/>
    </location>
</feature>
<dbReference type="Proteomes" id="UP000676565">
    <property type="component" value="Unassembled WGS sequence"/>
</dbReference>
<proteinExistence type="predicted"/>
<dbReference type="EMBL" id="JAGKQQ010000001">
    <property type="protein sequence ID" value="MBP3957807.1"/>
    <property type="molecule type" value="Genomic_DNA"/>
</dbReference>
<protein>
    <recommendedName>
        <fullName evidence="4">Transposase</fullName>
    </recommendedName>
</protein>
<gene>
    <name evidence="2" type="ORF">J8F10_21350</name>
</gene>
<name>A0ABS5BWM0_9BACT</name>
<sequence length="114" mass="12800">MLADRLMCAWTEMVMLQQRGVESVCRFTSHRKADFRRGTRLGEGDHVVEWPKPPKPRSIDRKAYAVLPASLTVRECRVRVDQAGFPRRTEARTACSNRPGDGFRTIPSGSPSAA</sequence>
<evidence type="ECO:0000313" key="3">
    <source>
        <dbReference type="Proteomes" id="UP000676565"/>
    </source>
</evidence>
<reference evidence="2 3" key="1">
    <citation type="submission" date="2021-04" db="EMBL/GenBank/DDBJ databases">
        <authorList>
            <person name="Ivanova A."/>
        </authorList>
    </citation>
    <scope>NUCLEOTIDE SEQUENCE [LARGE SCALE GENOMIC DNA]</scope>
    <source>
        <strain evidence="2 3">G18</strain>
    </source>
</reference>
<evidence type="ECO:0000313" key="2">
    <source>
        <dbReference type="EMBL" id="MBP3957807.1"/>
    </source>
</evidence>
<evidence type="ECO:0008006" key="4">
    <source>
        <dbReference type="Google" id="ProtNLM"/>
    </source>
</evidence>